<sequence>MKAPFPPIAPWFVAACLQCVVLLLPGGGSHAETPATEPEFSLHGFASQGYSNSTANNFNSSGQSGGSFDFREAVVNGRWRFAEHTSVAAQALYRAAPVSVDDGVRLDYAFLDHAFTGTLGATGGVLLGRFKNPYGFFNETRDVPFTRSGIILPQSMYTERGRPFTMSSQGILVYADLYQPWGTLGFKGSYGKPVRGGAPLEYILFSRDLPGEFEPDRAATAQLRYDGPEYGRGWSAALSYQQYAYDFSQPRSLGVDDFHFDFHTMAASLQYDSGERWKVLGEVARGKAFDGAIRLGGYLQANYRLRPDVEVFARGDLMILDERDRWGKKYAQSGRCPDYCRYAKDFSVGLNWDIRPDLQLRLEWHHVNGTAWLSGAENDLRDSTERWNLGLAQLSWRF</sequence>
<dbReference type="EMBL" id="SLWY01000008">
    <property type="protein sequence ID" value="TCO81514.1"/>
    <property type="molecule type" value="Genomic_DNA"/>
</dbReference>
<dbReference type="Gene3D" id="2.40.160.10">
    <property type="entry name" value="Porin"/>
    <property type="match status" value="1"/>
</dbReference>
<dbReference type="RefSeq" id="WP_132541512.1">
    <property type="nucleotide sequence ID" value="NZ_SLWY01000008.1"/>
</dbReference>
<feature type="signal peptide" evidence="1">
    <location>
        <begin position="1"/>
        <end position="31"/>
    </location>
</feature>
<dbReference type="AlphaFoldDB" id="A0A4R2L4I6"/>
<evidence type="ECO:0000256" key="1">
    <source>
        <dbReference type="SAM" id="SignalP"/>
    </source>
</evidence>
<protein>
    <recommendedName>
        <fullName evidence="4">Phosphate-selective porin O/P</fullName>
    </recommendedName>
</protein>
<evidence type="ECO:0000313" key="3">
    <source>
        <dbReference type="Proteomes" id="UP000295765"/>
    </source>
</evidence>
<feature type="chain" id="PRO_5020328348" description="Phosphate-selective porin O/P" evidence="1">
    <location>
        <begin position="32"/>
        <end position="398"/>
    </location>
</feature>
<keyword evidence="1" id="KW-0732">Signal</keyword>
<dbReference type="Proteomes" id="UP000295765">
    <property type="component" value="Unassembled WGS sequence"/>
</dbReference>
<name>A0A4R2L4I6_9GAMM</name>
<comment type="caution">
    <text evidence="2">The sequence shown here is derived from an EMBL/GenBank/DDBJ whole genome shotgun (WGS) entry which is preliminary data.</text>
</comment>
<gene>
    <name evidence="2" type="ORF">EV699_108146</name>
</gene>
<dbReference type="SUPFAM" id="SSF56935">
    <property type="entry name" value="Porins"/>
    <property type="match status" value="1"/>
</dbReference>
<reference evidence="2 3" key="1">
    <citation type="submission" date="2019-03" db="EMBL/GenBank/DDBJ databases">
        <title>Genomic Encyclopedia of Type Strains, Phase IV (KMG-IV): sequencing the most valuable type-strain genomes for metagenomic binning, comparative biology and taxonomic classification.</title>
        <authorList>
            <person name="Goeker M."/>
        </authorList>
    </citation>
    <scope>NUCLEOTIDE SEQUENCE [LARGE SCALE GENOMIC DNA]</scope>
    <source>
        <strain evidence="2 3">DSM 25287</strain>
    </source>
</reference>
<accession>A0A4R2L4I6</accession>
<proteinExistence type="predicted"/>
<dbReference type="InterPro" id="IPR023614">
    <property type="entry name" value="Porin_dom_sf"/>
</dbReference>
<keyword evidence="3" id="KW-1185">Reference proteome</keyword>
<evidence type="ECO:0000313" key="2">
    <source>
        <dbReference type="EMBL" id="TCO81514.1"/>
    </source>
</evidence>
<organism evidence="2 3">
    <name type="scientific">Plasticicumulans lactativorans</name>
    <dbReference type="NCBI Taxonomy" id="1133106"/>
    <lineage>
        <taxon>Bacteria</taxon>
        <taxon>Pseudomonadati</taxon>
        <taxon>Pseudomonadota</taxon>
        <taxon>Gammaproteobacteria</taxon>
        <taxon>Candidatus Competibacteraceae</taxon>
        <taxon>Plasticicumulans</taxon>
    </lineage>
</organism>
<dbReference type="PROSITE" id="PS51257">
    <property type="entry name" value="PROKAR_LIPOPROTEIN"/>
    <property type="match status" value="1"/>
</dbReference>
<dbReference type="OrthoDB" id="106501at2"/>
<evidence type="ECO:0008006" key="4">
    <source>
        <dbReference type="Google" id="ProtNLM"/>
    </source>
</evidence>